<feature type="transmembrane region" description="Helical" evidence="1">
    <location>
        <begin position="116"/>
        <end position="132"/>
    </location>
</feature>
<keyword evidence="1" id="KW-0472">Membrane</keyword>
<evidence type="ECO:0000313" key="3">
    <source>
        <dbReference type="EMBL" id="RRJ66077.1"/>
    </source>
</evidence>
<dbReference type="Pfam" id="PF07693">
    <property type="entry name" value="KAP_NTPase"/>
    <property type="match status" value="1"/>
</dbReference>
<keyword evidence="4" id="KW-1185">Reference proteome</keyword>
<dbReference type="OrthoDB" id="88903at2"/>
<protein>
    <submittedName>
        <fullName evidence="3">P-loop ATPase</fullName>
    </submittedName>
</protein>
<feature type="transmembrane region" description="Helical" evidence="1">
    <location>
        <begin position="46"/>
        <end position="62"/>
    </location>
</feature>
<reference evidence="3 4" key="1">
    <citation type="submission" date="2018-11" db="EMBL/GenBank/DDBJ databases">
        <title>Genome sequencing of Paenibacillus sp. KCOM 3021 (= ChDC PVNT-B20).</title>
        <authorList>
            <person name="Kook J.-K."/>
            <person name="Park S.-N."/>
            <person name="Lim Y.K."/>
        </authorList>
    </citation>
    <scope>NUCLEOTIDE SEQUENCE [LARGE SCALE GENOMIC DNA]</scope>
    <source>
        <strain evidence="3 4">KCOM 3021</strain>
    </source>
</reference>
<evidence type="ECO:0000256" key="1">
    <source>
        <dbReference type="SAM" id="Phobius"/>
    </source>
</evidence>
<dbReference type="AlphaFoldDB" id="A0A3P3U6T6"/>
<feature type="transmembrane region" description="Helical" evidence="1">
    <location>
        <begin position="12"/>
        <end position="34"/>
    </location>
</feature>
<dbReference type="InterPro" id="IPR011646">
    <property type="entry name" value="KAP_P-loop"/>
</dbReference>
<dbReference type="SUPFAM" id="SSF52540">
    <property type="entry name" value="P-loop containing nucleoside triphosphate hydrolases"/>
    <property type="match status" value="1"/>
</dbReference>
<keyword evidence="1" id="KW-0812">Transmembrane</keyword>
<dbReference type="Proteomes" id="UP000267017">
    <property type="component" value="Unassembled WGS sequence"/>
</dbReference>
<comment type="caution">
    <text evidence="3">The sequence shown here is derived from an EMBL/GenBank/DDBJ whole genome shotgun (WGS) entry which is preliminary data.</text>
</comment>
<dbReference type="InterPro" id="IPR027417">
    <property type="entry name" value="P-loop_NTPase"/>
</dbReference>
<organism evidence="3 4">
    <name type="scientific">Paenibacillus oralis</name>
    <dbReference type="NCBI Taxonomy" id="2490856"/>
    <lineage>
        <taxon>Bacteria</taxon>
        <taxon>Bacillati</taxon>
        <taxon>Bacillota</taxon>
        <taxon>Bacilli</taxon>
        <taxon>Bacillales</taxon>
        <taxon>Paenibacillaceae</taxon>
        <taxon>Paenibacillus</taxon>
    </lineage>
</organism>
<feature type="transmembrane region" description="Helical" evidence="1">
    <location>
        <begin position="82"/>
        <end position="104"/>
    </location>
</feature>
<name>A0A3P3U6T6_9BACL</name>
<dbReference type="RefSeq" id="WP_128633872.1">
    <property type="nucleotide sequence ID" value="NZ_RRCN01000001.1"/>
</dbReference>
<evidence type="ECO:0000313" key="4">
    <source>
        <dbReference type="Proteomes" id="UP000267017"/>
    </source>
</evidence>
<dbReference type="Gene3D" id="3.40.50.300">
    <property type="entry name" value="P-loop containing nucleotide triphosphate hydrolases"/>
    <property type="match status" value="1"/>
</dbReference>
<proteinExistence type="predicted"/>
<evidence type="ECO:0000259" key="2">
    <source>
        <dbReference type="Pfam" id="PF07693"/>
    </source>
</evidence>
<gene>
    <name evidence="3" type="ORF">EHV15_26550</name>
</gene>
<dbReference type="EMBL" id="RRCN01000001">
    <property type="protein sequence ID" value="RRJ66077.1"/>
    <property type="molecule type" value="Genomic_DNA"/>
</dbReference>
<sequence length="995" mass="116263">MMQNLKGHFYLLCKWLLFGFLLAEIILILKIIVVNFSNALIQNEEWLWFIGALYLVIIRNILHSKEVWKKIYIILKSKRWDLLLIFSFGAGSIILIDGLGIGYFNRWISAMSSKSIIILILLPIVFFMALMIRKLQVVTTKNINIDSFFISDKEGQHKDDDAFGFQDISKRFAERVYDQGSPESLVFGIDAPWGTGKSTFVNLCKEYWHNNYNDKMLVYTFDPLKYENSDKILEKFVEGLLKLIKNHFFAPELESLFEKYVKLMNDSKLTFSIFGMRFGMPFDNTSIDKTFEKLELVLRNMDKKIVVVVDDLDRLNFSSIKEVLFTIKKSFSLPNISYVLCYDTENITAFEQQKLDTEKIIEFLEKFINIKISLYLDQTLLLNYFTENKDKSVYRNLLSDPVLVSKAVEGLKDIFSSNEFYMYIPFIGDARKLKRLVNTIILLEVEKLDLSISDFDKHDLIHLLLIYINYPNIFRKIYNTEAQGKRGFFSVLNNYDDDYPKNNKNDSHNEDVYKNSKKYNAFLETLTQTQQFLLNKVFNAEQRLKKQQNLSQEQLTSYACFNGSKWSPSGRNLEQYLNLIIKISPPVLTEQYKYYADKKNEILNIKNISYIFNLEDFSFSSGEENHKQLWRVIINSSHGEFSPNKAMEVIHYALDSLPRYSILEIGEINVGLRHDLPLYIAKLLDKVGWIDESGNRFNNTDENVIQIAYWIFGENKHEHNGILDNLAKDERGILGLYDMLLFRLYCCADRGGDMYNLSRALSKHDGRENPTSGNVKDIVLGEMREISQYVFRLFNEKYISRGINIFEEILGLTAENVSGESLDYIKSQFSSEALSIKLFSLKSTMLSFMIYQLGSTTYRSGIPCGYYDFEGEKDGNGINRAMNEYLFDICFNPAINEINYNYFLYYLCINYQTTYEFVTKYVPHINEFTKVLNMERIGAYWEEHGENIKGVQFILKDKLMQSYSKINYETYLEEAYKLLDKLVSSNNSQENETRP</sequence>
<feature type="domain" description="KAP NTPase" evidence="2">
    <location>
        <begin position="166"/>
        <end position="441"/>
    </location>
</feature>
<keyword evidence="1" id="KW-1133">Transmembrane helix</keyword>
<accession>A0A3P3U6T6</accession>